<reference evidence="6" key="1">
    <citation type="journal article" date="2010" name="Nature">
        <title>The Amphimedon queenslandica genome and the evolution of animal complexity.</title>
        <authorList>
            <person name="Srivastava M."/>
            <person name="Simakov O."/>
            <person name="Chapman J."/>
            <person name="Fahey B."/>
            <person name="Gauthier M.E."/>
            <person name="Mitros T."/>
            <person name="Richards G.S."/>
            <person name="Conaco C."/>
            <person name="Dacre M."/>
            <person name="Hellsten U."/>
            <person name="Larroux C."/>
            <person name="Putnam N.H."/>
            <person name="Stanke M."/>
            <person name="Adamska M."/>
            <person name="Darling A."/>
            <person name="Degnan S.M."/>
            <person name="Oakley T.H."/>
            <person name="Plachetzki D.C."/>
            <person name="Zhai Y."/>
            <person name="Adamski M."/>
            <person name="Calcino A."/>
            <person name="Cummins S.F."/>
            <person name="Goodstein D.M."/>
            <person name="Harris C."/>
            <person name="Jackson D.J."/>
            <person name="Leys S.P."/>
            <person name="Shu S."/>
            <person name="Woodcroft B.J."/>
            <person name="Vervoort M."/>
            <person name="Kosik K.S."/>
            <person name="Manning G."/>
            <person name="Degnan B.M."/>
            <person name="Rokhsar D.S."/>
        </authorList>
    </citation>
    <scope>NUCLEOTIDE SEQUENCE [LARGE SCALE GENOMIC DNA]</scope>
</reference>
<feature type="domain" description="3-beta hydroxysteroid dehydrogenase/isomerase" evidence="4">
    <location>
        <begin position="12"/>
        <end position="271"/>
    </location>
</feature>
<dbReference type="PANTHER" id="PTHR43245:SF51">
    <property type="entry name" value="SHORT CHAIN DEHYDROGENASE_REDUCTASE FAMILY 42E, MEMBER 2"/>
    <property type="match status" value="1"/>
</dbReference>
<dbReference type="GO" id="GO:0006694">
    <property type="term" value="P:steroid biosynthetic process"/>
    <property type="evidence" value="ECO:0007669"/>
    <property type="project" value="InterPro"/>
</dbReference>
<feature type="transmembrane region" description="Helical" evidence="3">
    <location>
        <begin position="272"/>
        <end position="295"/>
    </location>
</feature>
<keyword evidence="3" id="KW-1133">Transmembrane helix</keyword>
<sequence length="345" mass="38257">MATDKPARVCTVIGGCGFLGRHMVEKLLASGYRVKVFDINRNDDTNDSITYYTGDICNKQDLLSSLQGSDIVFHHASPPAAANDESLFNKVNVEGTQCLIESCIESGVKRLVLTSSASVVYNGSDIKNGTEDLPYAHPPMDYYTQTKIIQEKLVLDANNTDESRGPVLMTVAIRPHGIFGPHDRQNIPVVLNAAKNGKMKFIIGDGKNIVDFTYVENVTHGHLLAAEALHEDSVVCGQAYNITNDEPLPFNGYISQLVVGFGYPPPSIHLPFHIILILAVLLGWVSWLLSPLVTIRPLFTPMRVRIAGTYHYYSCQKAKDHFNYKPIFTFAEGMEKSIQHFKNNN</sequence>
<evidence type="ECO:0000313" key="6">
    <source>
        <dbReference type="Proteomes" id="UP000007879"/>
    </source>
</evidence>
<keyword evidence="3" id="KW-0472">Membrane</keyword>
<proteinExistence type="inferred from homology"/>
<dbReference type="EnsemblMetazoa" id="Aqu2.1.25756_001">
    <property type="protein sequence ID" value="Aqu2.1.25756_001"/>
    <property type="gene ID" value="Aqu2.1.25756"/>
</dbReference>
<dbReference type="Pfam" id="PF01073">
    <property type="entry name" value="3Beta_HSD"/>
    <property type="match status" value="1"/>
</dbReference>
<evidence type="ECO:0000256" key="2">
    <source>
        <dbReference type="ARBA" id="ARBA00023002"/>
    </source>
</evidence>
<evidence type="ECO:0000256" key="1">
    <source>
        <dbReference type="ARBA" id="ARBA00009219"/>
    </source>
</evidence>
<accession>A0A1X7UE39</accession>
<dbReference type="SUPFAM" id="SSF51735">
    <property type="entry name" value="NAD(P)-binding Rossmann-fold domains"/>
    <property type="match status" value="1"/>
</dbReference>
<dbReference type="InterPro" id="IPR002225">
    <property type="entry name" value="3Beta_OHSteriod_DH/Estase"/>
</dbReference>
<dbReference type="KEGG" id="aqu:100641976"/>
<dbReference type="GO" id="GO:0016616">
    <property type="term" value="F:oxidoreductase activity, acting on the CH-OH group of donors, NAD or NADP as acceptor"/>
    <property type="evidence" value="ECO:0007669"/>
    <property type="project" value="InterPro"/>
</dbReference>
<dbReference type="PANTHER" id="PTHR43245">
    <property type="entry name" value="BIFUNCTIONAL POLYMYXIN RESISTANCE PROTEIN ARNA"/>
    <property type="match status" value="1"/>
</dbReference>
<organism evidence="5">
    <name type="scientific">Amphimedon queenslandica</name>
    <name type="common">Sponge</name>
    <dbReference type="NCBI Taxonomy" id="400682"/>
    <lineage>
        <taxon>Eukaryota</taxon>
        <taxon>Metazoa</taxon>
        <taxon>Porifera</taxon>
        <taxon>Demospongiae</taxon>
        <taxon>Heteroscleromorpha</taxon>
        <taxon>Haplosclerida</taxon>
        <taxon>Niphatidae</taxon>
        <taxon>Amphimedon</taxon>
    </lineage>
</organism>
<dbReference type="InterPro" id="IPR050177">
    <property type="entry name" value="Lipid_A_modif_metabolic_enz"/>
</dbReference>
<reference evidence="5" key="2">
    <citation type="submission" date="2017-05" db="UniProtKB">
        <authorList>
            <consortium name="EnsemblMetazoa"/>
        </authorList>
    </citation>
    <scope>IDENTIFICATION</scope>
</reference>
<dbReference type="FunFam" id="3.40.50.720:FF:000747">
    <property type="entry name" value="NAD(P) dependent steroid dehydrogenase-like"/>
    <property type="match status" value="1"/>
</dbReference>
<keyword evidence="2 3" id="KW-0560">Oxidoreductase</keyword>
<evidence type="ECO:0000256" key="3">
    <source>
        <dbReference type="RuleBase" id="RU004475"/>
    </source>
</evidence>
<gene>
    <name evidence="5" type="primary">100641976</name>
</gene>
<comment type="similarity">
    <text evidence="1 3">Belongs to the 3-beta-HSD family.</text>
</comment>
<dbReference type="InterPro" id="IPR036291">
    <property type="entry name" value="NAD(P)-bd_dom_sf"/>
</dbReference>
<keyword evidence="3" id="KW-0812">Transmembrane</keyword>
<dbReference type="OrthoDB" id="10262413at2759"/>
<dbReference type="AlphaFoldDB" id="A0A1X7UE39"/>
<name>A0A1X7UE39_AMPQE</name>
<evidence type="ECO:0000259" key="4">
    <source>
        <dbReference type="Pfam" id="PF01073"/>
    </source>
</evidence>
<dbReference type="Proteomes" id="UP000007879">
    <property type="component" value="Unassembled WGS sequence"/>
</dbReference>
<protein>
    <recommendedName>
        <fullName evidence="4">3-beta hydroxysteroid dehydrogenase/isomerase domain-containing protein</fullName>
    </recommendedName>
</protein>
<keyword evidence="6" id="KW-1185">Reference proteome</keyword>
<dbReference type="OMA" id="STAHWFD"/>
<dbReference type="InParanoid" id="A0A1X7UE39"/>
<dbReference type="eggNOG" id="KOG1430">
    <property type="taxonomic scope" value="Eukaryota"/>
</dbReference>
<dbReference type="STRING" id="400682.A0A1X7UE39"/>
<evidence type="ECO:0000313" key="5">
    <source>
        <dbReference type="EnsemblMetazoa" id="Aqu2.1.25756_001"/>
    </source>
</evidence>
<dbReference type="EnsemblMetazoa" id="XM_003388270.2">
    <property type="protein sequence ID" value="XP_003388318.1"/>
    <property type="gene ID" value="LOC100641976"/>
</dbReference>
<dbReference type="Gene3D" id="3.40.50.720">
    <property type="entry name" value="NAD(P)-binding Rossmann-like Domain"/>
    <property type="match status" value="1"/>
</dbReference>